<gene>
    <name evidence="1" type="ORF">ENW66_04515</name>
</gene>
<comment type="caution">
    <text evidence="1">The sequence shown here is derived from an EMBL/GenBank/DDBJ whole genome shotgun (WGS) entry which is preliminary data.</text>
</comment>
<accession>A0A7C3RDA3</accession>
<proteinExistence type="predicted"/>
<organism evidence="1">
    <name type="scientific">Archaeoglobus fulgidus</name>
    <dbReference type="NCBI Taxonomy" id="2234"/>
    <lineage>
        <taxon>Archaea</taxon>
        <taxon>Methanobacteriati</taxon>
        <taxon>Methanobacteriota</taxon>
        <taxon>Archaeoglobi</taxon>
        <taxon>Archaeoglobales</taxon>
        <taxon>Archaeoglobaceae</taxon>
        <taxon>Archaeoglobus</taxon>
    </lineage>
</organism>
<dbReference type="EMBL" id="DTLB01000025">
    <property type="protein sequence ID" value="HFW32200.1"/>
    <property type="molecule type" value="Genomic_DNA"/>
</dbReference>
<dbReference type="AlphaFoldDB" id="A0A7C3RDA3"/>
<evidence type="ECO:0000313" key="1">
    <source>
        <dbReference type="EMBL" id="HFW32200.1"/>
    </source>
</evidence>
<reference evidence="1" key="1">
    <citation type="journal article" date="2020" name="mSystems">
        <title>Genome- and Community-Level Interaction Insights into Carbon Utilization and Element Cycling Functions of Hydrothermarchaeota in Hydrothermal Sediment.</title>
        <authorList>
            <person name="Zhou Z."/>
            <person name="Liu Y."/>
            <person name="Xu W."/>
            <person name="Pan J."/>
            <person name="Luo Z.H."/>
            <person name="Li M."/>
        </authorList>
    </citation>
    <scope>NUCLEOTIDE SEQUENCE [LARGE SCALE GENOMIC DNA]</scope>
    <source>
        <strain evidence="1">SpSt-87</strain>
    </source>
</reference>
<name>A0A7C3RDA3_ARCFL</name>
<sequence>MAFSGHDFGNCGVAVMPVGFGDILAIAAYYSEEPEIGVGGVLISAMLLKCLPELIKLGLITSAAKEFVVIGGALAIAA</sequence>
<protein>
    <submittedName>
        <fullName evidence="1">Uncharacterized protein</fullName>
    </submittedName>
</protein>